<dbReference type="EMBL" id="CP036272">
    <property type="protein sequence ID" value="QDT62721.1"/>
    <property type="molecule type" value="Genomic_DNA"/>
</dbReference>
<evidence type="ECO:0000256" key="4">
    <source>
        <dbReference type="ARBA" id="ARBA00023163"/>
    </source>
</evidence>
<dbReference type="PANTHER" id="PTHR30385">
    <property type="entry name" value="SIGMA FACTOR F FLAGELLAR"/>
    <property type="match status" value="1"/>
</dbReference>
<proteinExistence type="predicted"/>
<gene>
    <name evidence="7" type="ORF">SV7mr_52720</name>
</gene>
<dbReference type="InterPro" id="IPR036388">
    <property type="entry name" value="WH-like_DNA-bd_sf"/>
</dbReference>
<keyword evidence="8" id="KW-1185">Reference proteome</keyword>
<feature type="compositionally biased region" description="Polar residues" evidence="5">
    <location>
        <begin position="109"/>
        <end position="123"/>
    </location>
</feature>
<dbReference type="InterPro" id="IPR014284">
    <property type="entry name" value="RNA_pol_sigma-70_dom"/>
</dbReference>
<dbReference type="InterPro" id="IPR053812">
    <property type="entry name" value="HTH_Sigma70_ECF-like"/>
</dbReference>
<accession>A0A517T320</accession>
<dbReference type="Proteomes" id="UP000315003">
    <property type="component" value="Chromosome"/>
</dbReference>
<dbReference type="RefSeq" id="WP_145277671.1">
    <property type="nucleotide sequence ID" value="NZ_CP036272.1"/>
</dbReference>
<dbReference type="AlphaFoldDB" id="A0A517T320"/>
<dbReference type="GO" id="GO:0006352">
    <property type="term" value="P:DNA-templated transcription initiation"/>
    <property type="evidence" value="ECO:0007669"/>
    <property type="project" value="InterPro"/>
</dbReference>
<organism evidence="7 8">
    <name type="scientific">Stieleria bergensis</name>
    <dbReference type="NCBI Taxonomy" id="2528025"/>
    <lineage>
        <taxon>Bacteria</taxon>
        <taxon>Pseudomonadati</taxon>
        <taxon>Planctomycetota</taxon>
        <taxon>Planctomycetia</taxon>
        <taxon>Pirellulales</taxon>
        <taxon>Pirellulaceae</taxon>
        <taxon>Stieleria</taxon>
    </lineage>
</organism>
<dbReference type="InterPro" id="IPR013324">
    <property type="entry name" value="RNA_pol_sigma_r3/r4-like"/>
</dbReference>
<sequence length="206" mass="23906">MSENTIAVQSCIDRITRGDSEAKAELIQVAYERLQRMTRKMKRDFDRVGRWEQTDDIFQNASLRLCAALEQVDIIDARHFFRLAAVQIRRELIDLARHYHGPQGMGANHHTQMGSADQESSSAMPPAYDAAEVTSDPGKMQQWSEFHQAVEELPQREREVFELLWYHELPQDQVAELLNVSTRQIKRLWRTAKLSLHDRLHGEVPD</sequence>
<keyword evidence="1" id="KW-0805">Transcription regulation</keyword>
<dbReference type="NCBIfam" id="TIGR02937">
    <property type="entry name" value="sigma70-ECF"/>
    <property type="match status" value="1"/>
</dbReference>
<evidence type="ECO:0000256" key="5">
    <source>
        <dbReference type="SAM" id="MobiDB-lite"/>
    </source>
</evidence>
<evidence type="ECO:0000259" key="6">
    <source>
        <dbReference type="Pfam" id="PF07638"/>
    </source>
</evidence>
<dbReference type="Gene3D" id="1.10.10.10">
    <property type="entry name" value="Winged helix-like DNA-binding domain superfamily/Winged helix DNA-binding domain"/>
    <property type="match status" value="1"/>
</dbReference>
<feature type="domain" description="RNA polymerase sigma-70 ECF-like HTH" evidence="6">
    <location>
        <begin position="8"/>
        <end position="200"/>
    </location>
</feature>
<dbReference type="GO" id="GO:0003677">
    <property type="term" value="F:DNA binding"/>
    <property type="evidence" value="ECO:0007669"/>
    <property type="project" value="UniProtKB-KW"/>
</dbReference>
<feature type="region of interest" description="Disordered" evidence="5">
    <location>
        <begin position="103"/>
        <end position="136"/>
    </location>
</feature>
<dbReference type="Gene3D" id="1.10.1740.10">
    <property type="match status" value="1"/>
</dbReference>
<evidence type="ECO:0000313" key="8">
    <source>
        <dbReference type="Proteomes" id="UP000315003"/>
    </source>
</evidence>
<dbReference type="InterPro" id="IPR013325">
    <property type="entry name" value="RNA_pol_sigma_r2"/>
</dbReference>
<dbReference type="OrthoDB" id="283468at2"/>
<dbReference type="GO" id="GO:0016987">
    <property type="term" value="F:sigma factor activity"/>
    <property type="evidence" value="ECO:0007669"/>
    <property type="project" value="UniProtKB-KW"/>
</dbReference>
<dbReference type="SUPFAM" id="SSF88946">
    <property type="entry name" value="Sigma2 domain of RNA polymerase sigma factors"/>
    <property type="match status" value="1"/>
</dbReference>
<evidence type="ECO:0000313" key="7">
    <source>
        <dbReference type="EMBL" id="QDT62721.1"/>
    </source>
</evidence>
<keyword evidence="2" id="KW-0731">Sigma factor</keyword>
<evidence type="ECO:0000256" key="2">
    <source>
        <dbReference type="ARBA" id="ARBA00023082"/>
    </source>
</evidence>
<name>A0A517T320_9BACT</name>
<evidence type="ECO:0000256" key="3">
    <source>
        <dbReference type="ARBA" id="ARBA00023125"/>
    </source>
</evidence>
<evidence type="ECO:0000256" key="1">
    <source>
        <dbReference type="ARBA" id="ARBA00023015"/>
    </source>
</evidence>
<reference evidence="7 8" key="1">
    <citation type="submission" date="2019-02" db="EMBL/GenBank/DDBJ databases">
        <title>Deep-cultivation of Planctomycetes and their phenomic and genomic characterization uncovers novel biology.</title>
        <authorList>
            <person name="Wiegand S."/>
            <person name="Jogler M."/>
            <person name="Boedeker C."/>
            <person name="Pinto D."/>
            <person name="Vollmers J."/>
            <person name="Rivas-Marin E."/>
            <person name="Kohn T."/>
            <person name="Peeters S.H."/>
            <person name="Heuer A."/>
            <person name="Rast P."/>
            <person name="Oberbeckmann S."/>
            <person name="Bunk B."/>
            <person name="Jeske O."/>
            <person name="Meyerdierks A."/>
            <person name="Storesund J.E."/>
            <person name="Kallscheuer N."/>
            <person name="Luecker S."/>
            <person name="Lage O.M."/>
            <person name="Pohl T."/>
            <person name="Merkel B.J."/>
            <person name="Hornburger P."/>
            <person name="Mueller R.-W."/>
            <person name="Bruemmer F."/>
            <person name="Labrenz M."/>
            <person name="Spormann A.M."/>
            <person name="Op den Camp H."/>
            <person name="Overmann J."/>
            <person name="Amann R."/>
            <person name="Jetten M.S.M."/>
            <person name="Mascher T."/>
            <person name="Medema M.H."/>
            <person name="Devos D.P."/>
            <person name="Kaster A.-K."/>
            <person name="Ovreas L."/>
            <person name="Rohde M."/>
            <person name="Galperin M.Y."/>
            <person name="Jogler C."/>
        </authorList>
    </citation>
    <scope>NUCLEOTIDE SEQUENCE [LARGE SCALE GENOMIC DNA]</scope>
    <source>
        <strain evidence="7 8">SV_7m_r</strain>
    </source>
</reference>
<keyword evidence="3" id="KW-0238">DNA-binding</keyword>
<dbReference type="Pfam" id="PF07638">
    <property type="entry name" value="Sigma70_ECF"/>
    <property type="match status" value="1"/>
</dbReference>
<dbReference type="SUPFAM" id="SSF88659">
    <property type="entry name" value="Sigma3 and sigma4 domains of RNA polymerase sigma factors"/>
    <property type="match status" value="1"/>
</dbReference>
<protein>
    <submittedName>
        <fullName evidence="7">RNA polymerase sigma factor</fullName>
    </submittedName>
</protein>
<keyword evidence="4" id="KW-0804">Transcription</keyword>